<organism evidence="1 2">
    <name type="scientific">Rattus norvegicus</name>
    <name type="common">Rat</name>
    <dbReference type="NCBI Taxonomy" id="10116"/>
    <lineage>
        <taxon>Eukaryota</taxon>
        <taxon>Metazoa</taxon>
        <taxon>Chordata</taxon>
        <taxon>Craniata</taxon>
        <taxon>Vertebrata</taxon>
        <taxon>Euteleostomi</taxon>
        <taxon>Mammalia</taxon>
        <taxon>Eutheria</taxon>
        <taxon>Euarchontoglires</taxon>
        <taxon>Glires</taxon>
        <taxon>Rodentia</taxon>
        <taxon>Myomorpha</taxon>
        <taxon>Muroidea</taxon>
        <taxon>Muridae</taxon>
        <taxon>Murinae</taxon>
        <taxon>Rattus</taxon>
    </lineage>
</organism>
<reference evidence="1 2" key="1">
    <citation type="submission" date="2005-09" db="EMBL/GenBank/DDBJ databases">
        <authorList>
            <person name="Mural R.J."/>
            <person name="Li P.W."/>
            <person name="Adams M.D."/>
            <person name="Amanatides P.G."/>
            <person name="Baden-Tillson H."/>
            <person name="Barnstead M."/>
            <person name="Chin S.H."/>
            <person name="Dew I."/>
            <person name="Evans C.A."/>
            <person name="Ferriera S."/>
            <person name="Flanigan M."/>
            <person name="Fosler C."/>
            <person name="Glodek A."/>
            <person name="Gu Z."/>
            <person name="Holt R.A."/>
            <person name="Jennings D."/>
            <person name="Kraft C.L."/>
            <person name="Lu F."/>
            <person name="Nguyen T."/>
            <person name="Nusskern D.R."/>
            <person name="Pfannkoch C.M."/>
            <person name="Sitter C."/>
            <person name="Sutton G.G."/>
            <person name="Venter J.C."/>
            <person name="Wang Z."/>
            <person name="Woodage T."/>
            <person name="Zheng X.H."/>
            <person name="Zhong F."/>
        </authorList>
    </citation>
    <scope>NUCLEOTIDE SEQUENCE [LARGE SCALE GENOMIC DNA]</scope>
    <source>
        <strain>BN</strain>
        <strain evidence="2">Sprague-Dawley</strain>
    </source>
</reference>
<name>A6IVB2_RAT</name>
<sequence>MKFHVSFPATVWKHIEVHDEGKLHTKRRKWSQK</sequence>
<dbReference type="Proteomes" id="UP000234681">
    <property type="component" value="Chromosome X"/>
</dbReference>
<gene>
    <name evidence="1" type="ORF">rCG_38152</name>
</gene>
<evidence type="ECO:0000313" key="1">
    <source>
        <dbReference type="EMBL" id="EDM07068.1"/>
    </source>
</evidence>
<proteinExistence type="predicted"/>
<accession>A6IVB2</accession>
<dbReference type="AlphaFoldDB" id="A6IVB2"/>
<protein>
    <submittedName>
        <fullName evidence="1">RCG38152</fullName>
    </submittedName>
</protein>
<evidence type="ECO:0000313" key="2">
    <source>
        <dbReference type="Proteomes" id="UP000234681"/>
    </source>
</evidence>
<dbReference type="EMBL" id="CH473969">
    <property type="protein sequence ID" value="EDM07068.1"/>
    <property type="molecule type" value="Genomic_DNA"/>
</dbReference>